<keyword evidence="14" id="KW-1185">Reference proteome</keyword>
<keyword evidence="5 10" id="KW-1133">Transmembrane helix</keyword>
<evidence type="ECO:0000256" key="7">
    <source>
        <dbReference type="ARBA" id="ARBA00023239"/>
    </source>
</evidence>
<evidence type="ECO:0000256" key="4">
    <source>
        <dbReference type="ARBA" id="ARBA00022741"/>
    </source>
</evidence>
<evidence type="ECO:0000259" key="11">
    <source>
        <dbReference type="PROSITE" id="PS50125"/>
    </source>
</evidence>
<dbReference type="GO" id="GO:0035556">
    <property type="term" value="P:intracellular signal transduction"/>
    <property type="evidence" value="ECO:0007669"/>
    <property type="project" value="InterPro"/>
</dbReference>
<dbReference type="GO" id="GO:0000166">
    <property type="term" value="F:nucleotide binding"/>
    <property type="evidence" value="ECO:0007669"/>
    <property type="project" value="UniProtKB-KW"/>
</dbReference>
<dbReference type="Pfam" id="PF00211">
    <property type="entry name" value="Guanylate_cyc"/>
    <property type="match status" value="1"/>
</dbReference>
<keyword evidence="3 10" id="KW-0812">Transmembrane</keyword>
<dbReference type="Pfam" id="PF02743">
    <property type="entry name" value="dCache_1"/>
    <property type="match status" value="1"/>
</dbReference>
<feature type="domain" description="HAMP" evidence="12">
    <location>
        <begin position="307"/>
        <end position="359"/>
    </location>
</feature>
<dbReference type="PANTHER" id="PTHR11920:SF335">
    <property type="entry name" value="GUANYLATE CYCLASE"/>
    <property type="match status" value="1"/>
</dbReference>
<feature type="transmembrane region" description="Helical" evidence="10">
    <location>
        <begin position="284"/>
        <end position="306"/>
    </location>
</feature>
<evidence type="ECO:0000256" key="1">
    <source>
        <dbReference type="ARBA" id="ARBA00004651"/>
    </source>
</evidence>
<evidence type="ECO:0000256" key="9">
    <source>
        <dbReference type="SAM" id="Coils"/>
    </source>
</evidence>
<dbReference type="SMART" id="SM00304">
    <property type="entry name" value="HAMP"/>
    <property type="match status" value="1"/>
</dbReference>
<comment type="similarity">
    <text evidence="8">Belongs to the adenylyl cyclase class-4/guanylyl cyclase family.</text>
</comment>
<dbReference type="CDD" id="cd06225">
    <property type="entry name" value="HAMP"/>
    <property type="match status" value="1"/>
</dbReference>
<name>A0A2T0XKM9_9BURK</name>
<dbReference type="CDD" id="cd12912">
    <property type="entry name" value="PDC2_MCP_like"/>
    <property type="match status" value="1"/>
</dbReference>
<keyword evidence="2" id="KW-1003">Cell membrane</keyword>
<dbReference type="InterPro" id="IPR003660">
    <property type="entry name" value="HAMP_dom"/>
</dbReference>
<dbReference type="SUPFAM" id="SSF158472">
    <property type="entry name" value="HAMP domain-like"/>
    <property type="match status" value="1"/>
</dbReference>
<sequence length="586" mass="65516">MKINQFKFLTTPPWRLFPKYATLITLLVTALLAMSSAISIYFSYNETYNHLASLQVEKSKDAAHRIEQFALEIEHQIVWTTLPISSRDGDQIDQMRIEFLKLLRMVPAISEVAWIDSTGREQVKISRVAMDRLRSKTDLSQSESFRSAKLGKPYYGPVYFLKDTEPYMTIAKPARGGVIVTEVNLKFVWDVVSQIRMGLAGLAYVIDPTGTLVAHPDISLVLKHSNLTELPQVKAMSSAQNVIVGHNLQNIRVLSAHAPIDLLKWTVFVEIPEREVRQAVNAPVMRSVLVLLVGLSISILASFFLARTLTRPLGILQEGAARIGAGDLDRHIEIKTGDELEVLANQFNKMSEDLKASYSDLENKVDERTHELKLAQDRSKHLLNNMLPSDIADELTATGTAKPARHESVSILFTDLSGFTQTAATMPADRMVFELNEMFCAFDDICDELGVEKIKTIGDAYMAAAGLPKPCADHAHRCVIAGMRMIEFIEQRNHKSPFKWSLRVGIHSGPVVTGVVGKRKYAFDIWGDTVNLASRMESSGQAGRVNVSAYTYDLIQQEFECEYRGKVSAKGKGDVDMYFVMSKRQV</sequence>
<organism evidence="13 14">
    <name type="scientific">Jezberella montanilacus</name>
    <dbReference type="NCBI Taxonomy" id="323426"/>
    <lineage>
        <taxon>Bacteria</taxon>
        <taxon>Pseudomonadati</taxon>
        <taxon>Pseudomonadota</taxon>
        <taxon>Betaproteobacteria</taxon>
        <taxon>Burkholderiales</taxon>
        <taxon>Alcaligenaceae</taxon>
        <taxon>Jezberella</taxon>
    </lineage>
</organism>
<dbReference type="PANTHER" id="PTHR11920">
    <property type="entry name" value="GUANYLYL CYCLASE"/>
    <property type="match status" value="1"/>
</dbReference>
<keyword evidence="7 8" id="KW-0456">Lyase</keyword>
<comment type="subcellular location">
    <subcellularLocation>
        <location evidence="1">Cell membrane</location>
        <topology evidence="1">Multi-pass membrane protein</topology>
    </subcellularLocation>
</comment>
<evidence type="ECO:0000256" key="5">
    <source>
        <dbReference type="ARBA" id="ARBA00022989"/>
    </source>
</evidence>
<dbReference type="InterPro" id="IPR018297">
    <property type="entry name" value="A/G_cyclase_CS"/>
</dbReference>
<dbReference type="OrthoDB" id="8874570at2"/>
<dbReference type="Gene3D" id="3.30.450.20">
    <property type="entry name" value="PAS domain"/>
    <property type="match status" value="1"/>
</dbReference>
<keyword evidence="6 10" id="KW-0472">Membrane</keyword>
<dbReference type="InterPro" id="IPR001054">
    <property type="entry name" value="A/G_cyclase"/>
</dbReference>
<evidence type="ECO:0000256" key="2">
    <source>
        <dbReference type="ARBA" id="ARBA00022475"/>
    </source>
</evidence>
<dbReference type="Gene3D" id="6.10.340.10">
    <property type="match status" value="1"/>
</dbReference>
<dbReference type="PROSITE" id="PS50125">
    <property type="entry name" value="GUANYLATE_CYCLASE_2"/>
    <property type="match status" value="1"/>
</dbReference>
<dbReference type="GO" id="GO:0005886">
    <property type="term" value="C:plasma membrane"/>
    <property type="evidence" value="ECO:0007669"/>
    <property type="project" value="UniProtKB-SubCell"/>
</dbReference>
<dbReference type="AlphaFoldDB" id="A0A2T0XKM9"/>
<dbReference type="InterPro" id="IPR050401">
    <property type="entry name" value="Cyclic_nucleotide_synthase"/>
</dbReference>
<evidence type="ECO:0000256" key="3">
    <source>
        <dbReference type="ARBA" id="ARBA00022692"/>
    </source>
</evidence>
<dbReference type="PROSITE" id="PS00452">
    <property type="entry name" value="GUANYLATE_CYCLASE_1"/>
    <property type="match status" value="1"/>
</dbReference>
<dbReference type="EMBL" id="PVTV01000011">
    <property type="protein sequence ID" value="PRY99475.1"/>
    <property type="molecule type" value="Genomic_DNA"/>
</dbReference>
<dbReference type="Proteomes" id="UP000238308">
    <property type="component" value="Unassembled WGS sequence"/>
</dbReference>
<feature type="domain" description="Guanylate cyclase" evidence="11">
    <location>
        <begin position="410"/>
        <end position="537"/>
    </location>
</feature>
<evidence type="ECO:0000256" key="8">
    <source>
        <dbReference type="RuleBase" id="RU000405"/>
    </source>
</evidence>
<reference evidence="13 14" key="1">
    <citation type="submission" date="2018-03" db="EMBL/GenBank/DDBJ databases">
        <title>Genomic Encyclopedia of Type Strains, Phase III (KMG-III): the genomes of soil and plant-associated and newly described type strains.</title>
        <authorList>
            <person name="Whitman W."/>
        </authorList>
    </citation>
    <scope>NUCLEOTIDE SEQUENCE [LARGE SCALE GENOMIC DNA]</scope>
    <source>
        <strain evidence="13 14">MWH-P2sevCIIIb</strain>
    </source>
</reference>
<dbReference type="InterPro" id="IPR029787">
    <property type="entry name" value="Nucleotide_cyclase"/>
</dbReference>
<gene>
    <name evidence="13" type="ORF">BCM14_0921</name>
</gene>
<evidence type="ECO:0000256" key="6">
    <source>
        <dbReference type="ARBA" id="ARBA00023136"/>
    </source>
</evidence>
<evidence type="ECO:0000313" key="13">
    <source>
        <dbReference type="EMBL" id="PRY99475.1"/>
    </source>
</evidence>
<evidence type="ECO:0000259" key="12">
    <source>
        <dbReference type="PROSITE" id="PS50885"/>
    </source>
</evidence>
<dbReference type="CDD" id="cd07302">
    <property type="entry name" value="CHD"/>
    <property type="match status" value="1"/>
</dbReference>
<evidence type="ECO:0000313" key="14">
    <source>
        <dbReference type="Proteomes" id="UP000238308"/>
    </source>
</evidence>
<evidence type="ECO:0000256" key="10">
    <source>
        <dbReference type="SAM" id="Phobius"/>
    </source>
</evidence>
<dbReference type="Pfam" id="PF00672">
    <property type="entry name" value="HAMP"/>
    <property type="match status" value="1"/>
</dbReference>
<dbReference type="InterPro" id="IPR033479">
    <property type="entry name" value="dCache_1"/>
</dbReference>
<accession>A0A2T0XKM9</accession>
<dbReference type="Gene3D" id="3.30.70.1230">
    <property type="entry name" value="Nucleotide cyclase"/>
    <property type="match status" value="1"/>
</dbReference>
<dbReference type="PROSITE" id="PS50885">
    <property type="entry name" value="HAMP"/>
    <property type="match status" value="1"/>
</dbReference>
<keyword evidence="4" id="KW-0547">Nucleotide-binding</keyword>
<feature type="coiled-coil region" evidence="9">
    <location>
        <begin position="344"/>
        <end position="378"/>
    </location>
</feature>
<dbReference type="GO" id="GO:0004016">
    <property type="term" value="F:adenylate cyclase activity"/>
    <property type="evidence" value="ECO:0007669"/>
    <property type="project" value="UniProtKB-ARBA"/>
</dbReference>
<dbReference type="SUPFAM" id="SSF55073">
    <property type="entry name" value="Nucleotide cyclase"/>
    <property type="match status" value="1"/>
</dbReference>
<protein>
    <submittedName>
        <fullName evidence="13">Class 3 adenylate cyclase</fullName>
    </submittedName>
</protein>
<proteinExistence type="inferred from homology"/>
<dbReference type="GO" id="GO:0009190">
    <property type="term" value="P:cyclic nucleotide biosynthetic process"/>
    <property type="evidence" value="ECO:0007669"/>
    <property type="project" value="InterPro"/>
</dbReference>
<dbReference type="RefSeq" id="WP_106226768.1">
    <property type="nucleotide sequence ID" value="NZ_PVTV01000011.1"/>
</dbReference>
<dbReference type="SMART" id="SM00044">
    <property type="entry name" value="CYCc"/>
    <property type="match status" value="1"/>
</dbReference>
<comment type="caution">
    <text evidence="13">The sequence shown here is derived from an EMBL/GenBank/DDBJ whole genome shotgun (WGS) entry which is preliminary data.</text>
</comment>
<keyword evidence="9" id="KW-0175">Coiled coil</keyword>